<name>A0A1L7XD04_9HELO</name>
<dbReference type="Proteomes" id="UP000184330">
    <property type="component" value="Unassembled WGS sequence"/>
</dbReference>
<evidence type="ECO:0000313" key="2">
    <source>
        <dbReference type="EMBL" id="CZR62919.1"/>
    </source>
</evidence>
<evidence type="ECO:0000313" key="3">
    <source>
        <dbReference type="Proteomes" id="UP000184330"/>
    </source>
</evidence>
<proteinExistence type="predicted"/>
<feature type="transmembrane region" description="Helical" evidence="1">
    <location>
        <begin position="266"/>
        <end position="288"/>
    </location>
</feature>
<protein>
    <submittedName>
        <fullName evidence="2">Uncharacterized protein</fullName>
    </submittedName>
</protein>
<keyword evidence="1" id="KW-0472">Membrane</keyword>
<feature type="transmembrane region" description="Helical" evidence="1">
    <location>
        <begin position="95"/>
        <end position="118"/>
    </location>
</feature>
<accession>A0A1L7XD04</accession>
<evidence type="ECO:0000256" key="1">
    <source>
        <dbReference type="SAM" id="Phobius"/>
    </source>
</evidence>
<gene>
    <name evidence="2" type="ORF">PAC_12816</name>
</gene>
<sequence>MPTLFSRQIPQALTPLQRIQRDNGYAASVLARLIFSSVIRMMDRVEKVVLPETSGFLTISFKTSFASDYTMTSLTGTIMVQVSIIALSLRDLTLVHWTATFGFIISLIFGCLSVWMSVKTSHILTGLSTPDAFRHWLSLGSISTSREEFERELEAHTESIAFRSTRIGIVRVNSDFRLVVEEERTRKSIAKTRQQNSDDDVAHAMILDFLEQNRYNAASFYSCAILSAPAILLKYSLVSFFAGLGIYASSVWQVTADPGNPNLASLAFMICCFVGLATGFALFFMSALMNNDEPSQFGTVLHVADKKETEKQGVDVESGPRNEYR</sequence>
<feature type="transmembrane region" description="Helical" evidence="1">
    <location>
        <begin position="220"/>
        <end position="246"/>
    </location>
</feature>
<keyword evidence="3" id="KW-1185">Reference proteome</keyword>
<keyword evidence="1" id="KW-1133">Transmembrane helix</keyword>
<dbReference type="EMBL" id="FJOG01000022">
    <property type="protein sequence ID" value="CZR62919.1"/>
    <property type="molecule type" value="Genomic_DNA"/>
</dbReference>
<keyword evidence="1" id="KW-0812">Transmembrane</keyword>
<dbReference type="STRING" id="576137.A0A1L7XD04"/>
<dbReference type="AlphaFoldDB" id="A0A1L7XD04"/>
<organism evidence="2 3">
    <name type="scientific">Phialocephala subalpina</name>
    <dbReference type="NCBI Taxonomy" id="576137"/>
    <lineage>
        <taxon>Eukaryota</taxon>
        <taxon>Fungi</taxon>
        <taxon>Dikarya</taxon>
        <taxon>Ascomycota</taxon>
        <taxon>Pezizomycotina</taxon>
        <taxon>Leotiomycetes</taxon>
        <taxon>Helotiales</taxon>
        <taxon>Mollisiaceae</taxon>
        <taxon>Phialocephala</taxon>
        <taxon>Phialocephala fortinii species complex</taxon>
    </lineage>
</organism>
<dbReference type="OrthoDB" id="4941332at2759"/>
<reference evidence="2 3" key="1">
    <citation type="submission" date="2016-03" db="EMBL/GenBank/DDBJ databases">
        <authorList>
            <person name="Ploux O."/>
        </authorList>
    </citation>
    <scope>NUCLEOTIDE SEQUENCE [LARGE SCALE GENOMIC DNA]</scope>
    <source>
        <strain evidence="2 3">UAMH 11012</strain>
    </source>
</reference>